<keyword evidence="6" id="KW-0862">Zinc</keyword>
<feature type="domain" description="SET" evidence="9">
    <location>
        <begin position="706"/>
        <end position="840"/>
    </location>
</feature>
<dbReference type="Pfam" id="PF00856">
    <property type="entry name" value="SET"/>
    <property type="match status" value="1"/>
</dbReference>
<dbReference type="PROSITE" id="PS50280">
    <property type="entry name" value="SET"/>
    <property type="match status" value="1"/>
</dbReference>
<comment type="subcellular location">
    <subcellularLocation>
        <location evidence="2">Chromosome</location>
    </subcellularLocation>
    <subcellularLocation>
        <location evidence="1">Nucleus</location>
    </subcellularLocation>
</comment>
<evidence type="ECO:0000256" key="1">
    <source>
        <dbReference type="ARBA" id="ARBA00004123"/>
    </source>
</evidence>
<feature type="compositionally biased region" description="Basic and acidic residues" evidence="8">
    <location>
        <begin position="76"/>
        <end position="93"/>
    </location>
</feature>
<dbReference type="InterPro" id="IPR025776">
    <property type="entry name" value="SUVR4/1/2"/>
</dbReference>
<dbReference type="InterPro" id="IPR001214">
    <property type="entry name" value="SET_dom"/>
</dbReference>
<dbReference type="OrthoDB" id="308383at2759"/>
<feature type="region of interest" description="Disordered" evidence="8">
    <location>
        <begin position="76"/>
        <end position="278"/>
    </location>
</feature>
<dbReference type="Proteomes" id="UP000631114">
    <property type="component" value="Unassembled WGS sequence"/>
</dbReference>
<gene>
    <name evidence="11" type="ORF">IFM89_016881</name>
</gene>
<evidence type="ECO:0000256" key="5">
    <source>
        <dbReference type="ARBA" id="ARBA00022723"/>
    </source>
</evidence>
<dbReference type="Gene3D" id="2.170.270.10">
    <property type="entry name" value="SET domain"/>
    <property type="match status" value="1"/>
</dbReference>
<feature type="compositionally biased region" description="Polar residues" evidence="8">
    <location>
        <begin position="235"/>
        <end position="270"/>
    </location>
</feature>
<dbReference type="GO" id="GO:0042054">
    <property type="term" value="F:histone methyltransferase activity"/>
    <property type="evidence" value="ECO:0007669"/>
    <property type="project" value="InterPro"/>
</dbReference>
<feature type="compositionally biased region" description="Basic and acidic residues" evidence="8">
    <location>
        <begin position="122"/>
        <end position="131"/>
    </location>
</feature>
<evidence type="ECO:0000256" key="8">
    <source>
        <dbReference type="SAM" id="MobiDB-lite"/>
    </source>
</evidence>
<dbReference type="FunFam" id="2.170.270.10:FF:000046">
    <property type="entry name" value="SET-domain containing protein lysine methyltransferase family protein"/>
    <property type="match status" value="1"/>
</dbReference>
<reference evidence="11 12" key="1">
    <citation type="submission" date="2020-10" db="EMBL/GenBank/DDBJ databases">
        <title>The Coptis chinensis genome and diversification of protoberbering-type alkaloids.</title>
        <authorList>
            <person name="Wang B."/>
            <person name="Shu S."/>
            <person name="Song C."/>
            <person name="Liu Y."/>
        </authorList>
    </citation>
    <scope>NUCLEOTIDE SEQUENCE [LARGE SCALE GENOMIC DNA]</scope>
    <source>
        <strain evidence="11">HL-2020</strain>
        <tissue evidence="11">Leaf</tissue>
    </source>
</reference>
<sequence>MPHQQQQQQQQQGMAEVPRHKKAFIAMRALGVDDKTTETVLKNLLKVYKNWEPIEEENYRVLADVIFEDGKNQVEEARKRKESQSSSDYERQPKKLNSTQQESRASHSGGYPLQSSGVTPRRSPESEEREIAASQPFPRGRLPRPVPSSPGLVTRDTQNGHNISQTHNRRNASPVSQRSHFRERGNNNEPKPTSSRLWSRDRTNEPKSPQTHTRCDVNELKPVSQRSHFREQGKDNVSSSQNSMRQDVAGASSSCPRANRPNSSSVSPQARQKLKGKEPIIHQNGKKVNREIFKEVSMGLSFKEPKVENGYAMVPSNYGYNALSEITFEPYINHNPEFEVPVAVVRSLNQYPAVNDGAADMSTAGHSNGLTLELANVPNNIFSNFEIASSPLGEVTISLSCKSSSGCPDIHMPNLQEVLKLAEDMAENTRHRSHKIIEPNFSLAKLMEELCQCFLQLATNRSPTDDIQAIVCAEGIHPGYLQLALSSSNGCRNGLVDHPKGQISSLFLEWNGARNEEKHQHCSESSNSSRSMLAQHHQLNRNGRSSSHNVEDICKGEEGVKIPVVNGHDSELPPFFHYMTGNTIYQNAYINISLARVGDEDSCSTCYGNCVSSPIPCACARETGGDFAYTADGTVKREFLDECIKIGHDQSSDRLYFCKDCPLERSNCGLTKCKGHLLRKFIKECWIKCGCSKQCGNRLVQRGITCNLQVFFTPQGKGWGLRTVNNLPRGAFVCEYVGEILTNTELYNRNDERTGTEKHTYPVLLDADWGSEGVLQDEEALCLDATYYGNVARFINHRCFDSNLVEIPVEIETPDRHYYHVAFFTSREVGAMEELAWDYGIDFHDINHPIKAFKCLCGSKFCRDMPCTGMRR</sequence>
<keyword evidence="4" id="KW-0808">Transferase</keyword>
<evidence type="ECO:0000313" key="11">
    <source>
        <dbReference type="EMBL" id="KAF9609520.1"/>
    </source>
</evidence>
<dbReference type="PROSITE" id="PS51580">
    <property type="entry name" value="SAM_MT43_3"/>
    <property type="match status" value="1"/>
</dbReference>
<dbReference type="InterPro" id="IPR007728">
    <property type="entry name" value="Pre-SET_dom"/>
</dbReference>
<dbReference type="Gene3D" id="1.10.8.850">
    <property type="entry name" value="Histone-lysine N methyltransferase , C-terminal domain-like"/>
    <property type="match status" value="1"/>
</dbReference>
<proteinExistence type="predicted"/>
<feature type="compositionally biased region" description="Polar residues" evidence="8">
    <location>
        <begin position="187"/>
        <end position="197"/>
    </location>
</feature>
<dbReference type="Pfam" id="PF05033">
    <property type="entry name" value="Pre-SET"/>
    <property type="match status" value="1"/>
</dbReference>
<dbReference type="InterPro" id="IPR043017">
    <property type="entry name" value="WIYLD_dom_sf"/>
</dbReference>
<dbReference type="GO" id="GO:0005694">
    <property type="term" value="C:chromosome"/>
    <property type="evidence" value="ECO:0007669"/>
    <property type="project" value="UniProtKB-SubCell"/>
</dbReference>
<protein>
    <submittedName>
        <fullName evidence="11">Uncharacterized protein</fullName>
    </submittedName>
</protein>
<dbReference type="SUPFAM" id="SSF82199">
    <property type="entry name" value="SET domain"/>
    <property type="match status" value="1"/>
</dbReference>
<evidence type="ECO:0000256" key="4">
    <source>
        <dbReference type="ARBA" id="ARBA00022679"/>
    </source>
</evidence>
<dbReference type="GO" id="GO:0005634">
    <property type="term" value="C:nucleus"/>
    <property type="evidence" value="ECO:0007669"/>
    <property type="project" value="UniProtKB-SubCell"/>
</dbReference>
<dbReference type="PROSITE" id="PS50867">
    <property type="entry name" value="PRE_SET"/>
    <property type="match status" value="1"/>
</dbReference>
<dbReference type="Pfam" id="PF10440">
    <property type="entry name" value="WIYLD"/>
    <property type="match status" value="1"/>
</dbReference>
<feature type="compositionally biased region" description="Polar residues" evidence="8">
    <location>
        <begin position="155"/>
        <end position="178"/>
    </location>
</feature>
<evidence type="ECO:0000256" key="7">
    <source>
        <dbReference type="ARBA" id="ARBA00023242"/>
    </source>
</evidence>
<organism evidence="11 12">
    <name type="scientific">Coptis chinensis</name>
    <dbReference type="NCBI Taxonomy" id="261450"/>
    <lineage>
        <taxon>Eukaryota</taxon>
        <taxon>Viridiplantae</taxon>
        <taxon>Streptophyta</taxon>
        <taxon>Embryophyta</taxon>
        <taxon>Tracheophyta</taxon>
        <taxon>Spermatophyta</taxon>
        <taxon>Magnoliopsida</taxon>
        <taxon>Ranunculales</taxon>
        <taxon>Ranunculaceae</taxon>
        <taxon>Coptidoideae</taxon>
        <taxon>Coptis</taxon>
    </lineage>
</organism>
<dbReference type="GO" id="GO:0008270">
    <property type="term" value="F:zinc ion binding"/>
    <property type="evidence" value="ECO:0007669"/>
    <property type="project" value="InterPro"/>
</dbReference>
<keyword evidence="7" id="KW-0539">Nucleus</keyword>
<dbReference type="SMART" id="SM00317">
    <property type="entry name" value="SET"/>
    <property type="match status" value="1"/>
</dbReference>
<dbReference type="EMBL" id="JADFTS010000004">
    <property type="protein sequence ID" value="KAF9609520.1"/>
    <property type="molecule type" value="Genomic_DNA"/>
</dbReference>
<evidence type="ECO:0000259" key="9">
    <source>
        <dbReference type="PROSITE" id="PS50280"/>
    </source>
</evidence>
<name>A0A835LVY3_9MAGN</name>
<dbReference type="PANTHER" id="PTHR46450">
    <property type="entry name" value="INACTIVE HISTONE-LYSINE N-METHYLTRANSFERASE SUVR1-RELATED"/>
    <property type="match status" value="1"/>
</dbReference>
<evidence type="ECO:0000259" key="10">
    <source>
        <dbReference type="PROSITE" id="PS50867"/>
    </source>
</evidence>
<evidence type="ECO:0000256" key="6">
    <source>
        <dbReference type="ARBA" id="ARBA00022833"/>
    </source>
</evidence>
<evidence type="ECO:0000256" key="2">
    <source>
        <dbReference type="ARBA" id="ARBA00004286"/>
    </source>
</evidence>
<dbReference type="CDD" id="cd10538">
    <property type="entry name" value="SET_SETDB-like"/>
    <property type="match status" value="1"/>
</dbReference>
<accession>A0A835LVY3</accession>
<keyword evidence="3" id="KW-0158">Chromosome</keyword>
<dbReference type="SMART" id="SM00468">
    <property type="entry name" value="PreSET"/>
    <property type="match status" value="1"/>
</dbReference>
<keyword evidence="12" id="KW-1185">Reference proteome</keyword>
<dbReference type="PANTHER" id="PTHR46450:SF24">
    <property type="entry name" value="HISTONE-LYSINE N-METHYLTRANSFERASE SUVR4"/>
    <property type="match status" value="1"/>
</dbReference>
<evidence type="ECO:0000256" key="3">
    <source>
        <dbReference type="ARBA" id="ARBA00022454"/>
    </source>
</evidence>
<dbReference type="AlphaFoldDB" id="A0A835LVY3"/>
<comment type="caution">
    <text evidence="11">The sequence shown here is derived from an EMBL/GenBank/DDBJ whole genome shotgun (WGS) entry which is preliminary data.</text>
</comment>
<keyword evidence="5" id="KW-0479">Metal-binding</keyword>
<dbReference type="InterPro" id="IPR018848">
    <property type="entry name" value="WIYLD_domain"/>
</dbReference>
<feature type="domain" description="Pre-SET" evidence="10">
    <location>
        <begin position="602"/>
        <end position="703"/>
    </location>
</feature>
<dbReference type="InterPro" id="IPR046341">
    <property type="entry name" value="SET_dom_sf"/>
</dbReference>
<evidence type="ECO:0000313" key="12">
    <source>
        <dbReference type="Proteomes" id="UP000631114"/>
    </source>
</evidence>